<feature type="region of interest" description="Disordered" evidence="1">
    <location>
        <begin position="150"/>
        <end position="170"/>
    </location>
</feature>
<evidence type="ECO:0000313" key="3">
    <source>
        <dbReference type="Proteomes" id="UP001583280"/>
    </source>
</evidence>
<feature type="compositionally biased region" description="Polar residues" evidence="1">
    <location>
        <begin position="191"/>
        <end position="210"/>
    </location>
</feature>
<feature type="compositionally biased region" description="Basic and acidic residues" evidence="1">
    <location>
        <begin position="10"/>
        <end position="21"/>
    </location>
</feature>
<protein>
    <submittedName>
        <fullName evidence="2">Uncharacterized protein</fullName>
    </submittedName>
</protein>
<feature type="compositionally biased region" description="Polar residues" evidence="1">
    <location>
        <begin position="353"/>
        <end position="362"/>
    </location>
</feature>
<evidence type="ECO:0000313" key="2">
    <source>
        <dbReference type="EMBL" id="KAL1899263.1"/>
    </source>
</evidence>
<accession>A0ABR3ZHG0</accession>
<evidence type="ECO:0000256" key="1">
    <source>
        <dbReference type="SAM" id="MobiDB-lite"/>
    </source>
</evidence>
<feature type="compositionally biased region" description="Polar residues" evidence="1">
    <location>
        <begin position="245"/>
        <end position="281"/>
    </location>
</feature>
<organism evidence="2 3">
    <name type="scientific">Ceratocystis pirilliformis</name>
    <dbReference type="NCBI Taxonomy" id="259994"/>
    <lineage>
        <taxon>Eukaryota</taxon>
        <taxon>Fungi</taxon>
        <taxon>Dikarya</taxon>
        <taxon>Ascomycota</taxon>
        <taxon>Pezizomycotina</taxon>
        <taxon>Sordariomycetes</taxon>
        <taxon>Hypocreomycetidae</taxon>
        <taxon>Microascales</taxon>
        <taxon>Ceratocystidaceae</taxon>
        <taxon>Ceratocystis</taxon>
    </lineage>
</organism>
<proteinExistence type="predicted"/>
<keyword evidence="3" id="KW-1185">Reference proteome</keyword>
<name>A0ABR3ZHG0_9PEZI</name>
<feature type="region of interest" description="Disordered" evidence="1">
    <location>
        <begin position="187"/>
        <end position="385"/>
    </location>
</feature>
<comment type="caution">
    <text evidence="2">The sequence shown here is derived from an EMBL/GenBank/DDBJ whole genome shotgun (WGS) entry which is preliminary data.</text>
</comment>
<feature type="region of interest" description="Disordered" evidence="1">
    <location>
        <begin position="1"/>
        <end position="59"/>
    </location>
</feature>
<sequence>MPRSLPPGWERNETPDLKEKTGLPPLSDQEPIKRQPTAGDGGSINADVEQGDKPLSLPPKINKKIDEVYMISGIGNDDMYCMVEDELYEVAKKFTAHLHEAEYQRLKSEAQSLNVGAGRKIVRPVVSSAMDSTELRIEYASRLEILRKATKKSHGNTEDGADDDGMLDTTLEGSPLRELMQNGSKMDGSLVNRSLQSSENPVRPSSQSYSYGKLLKASQQNTGGLKKVNQQRSVETPKDGAQYKLQPSNLESLRSSNTPSSGLASRHFTPSVSSPPEQSSLPDPRSFRLSRVSSRSQISILSEGDSDDELCVSSPYPSSPPLLAPRRTKTGPVLSSTLMASTPRRTGSYPKANESNSPTRVTIKQERPQSVPATGLTVDSDSEDDDIFIELRRKRKAKTLERKASRVLGNPKSSSAGGKRNEA</sequence>
<feature type="region of interest" description="Disordered" evidence="1">
    <location>
        <begin position="398"/>
        <end position="423"/>
    </location>
</feature>
<feature type="compositionally biased region" description="Polar residues" evidence="1">
    <location>
        <begin position="333"/>
        <end position="345"/>
    </location>
</feature>
<feature type="compositionally biased region" description="Low complexity" evidence="1">
    <location>
        <begin position="287"/>
        <end position="296"/>
    </location>
</feature>
<feature type="compositionally biased region" description="Polar residues" evidence="1">
    <location>
        <begin position="217"/>
        <end position="234"/>
    </location>
</feature>
<dbReference type="Proteomes" id="UP001583280">
    <property type="component" value="Unassembled WGS sequence"/>
</dbReference>
<dbReference type="EMBL" id="JAWDJO010000025">
    <property type="protein sequence ID" value="KAL1899263.1"/>
    <property type="molecule type" value="Genomic_DNA"/>
</dbReference>
<reference evidence="2 3" key="1">
    <citation type="journal article" date="2024" name="IMA Fungus">
        <title>IMA Genome - F19 : A genome assembly and annotation guide to empower mycologists, including annotated draft genome sequences of Ceratocystis pirilliformis, Diaporthe australafricana, Fusarium ophioides, Paecilomyces lecythidis, and Sporothrix stenoceras.</title>
        <authorList>
            <person name="Aylward J."/>
            <person name="Wilson A.M."/>
            <person name="Visagie C.M."/>
            <person name="Spraker J."/>
            <person name="Barnes I."/>
            <person name="Buitendag C."/>
            <person name="Ceriani C."/>
            <person name="Del Mar Angel L."/>
            <person name="du Plessis D."/>
            <person name="Fuchs T."/>
            <person name="Gasser K."/>
            <person name="Kramer D."/>
            <person name="Li W."/>
            <person name="Munsamy K."/>
            <person name="Piso A."/>
            <person name="Price J.L."/>
            <person name="Sonnekus B."/>
            <person name="Thomas C."/>
            <person name="van der Nest A."/>
            <person name="van Dijk A."/>
            <person name="van Heerden A."/>
            <person name="van Vuuren N."/>
            <person name="Yilmaz N."/>
            <person name="Duong T.A."/>
            <person name="van der Merwe N.A."/>
            <person name="Wingfield M.J."/>
            <person name="Wingfield B.D."/>
        </authorList>
    </citation>
    <scope>NUCLEOTIDE SEQUENCE [LARGE SCALE GENOMIC DNA]</scope>
    <source>
        <strain evidence="2 3">CMW 12675</strain>
    </source>
</reference>
<gene>
    <name evidence="2" type="ORF">Cpir12675_001547</name>
</gene>